<dbReference type="Pfam" id="PF13279">
    <property type="entry name" value="4HBT_2"/>
    <property type="match status" value="1"/>
</dbReference>
<reference evidence="1 2" key="1">
    <citation type="submission" date="2018-05" db="EMBL/GenBank/DDBJ databases">
        <title>Oceanovita maritima gen. nov., sp. nov., a marine bacterium in the family Rhodobacteraceae isolated from surface seawater of Lundu port Xiamen, China.</title>
        <authorList>
            <person name="Hetharua B.H."/>
            <person name="Min D."/>
            <person name="Liao H."/>
            <person name="Tian Y."/>
        </authorList>
    </citation>
    <scope>NUCLEOTIDE SEQUENCE [LARGE SCALE GENOMIC DNA]</scope>
    <source>
        <strain evidence="1 2">FSX-11</strain>
    </source>
</reference>
<dbReference type="EMBL" id="QFVT01000006">
    <property type="protein sequence ID" value="PYC47399.1"/>
    <property type="molecule type" value="Genomic_DNA"/>
</dbReference>
<dbReference type="Gene3D" id="3.10.129.10">
    <property type="entry name" value="Hotdog Thioesterase"/>
    <property type="match status" value="1"/>
</dbReference>
<gene>
    <name evidence="1" type="ORF">DI396_10560</name>
</gene>
<comment type="caution">
    <text evidence="1">The sequence shown here is derived from an EMBL/GenBank/DDBJ whole genome shotgun (WGS) entry which is preliminary data.</text>
</comment>
<evidence type="ECO:0000313" key="2">
    <source>
        <dbReference type="Proteomes" id="UP000248012"/>
    </source>
</evidence>
<dbReference type="CDD" id="cd00586">
    <property type="entry name" value="4HBT"/>
    <property type="match status" value="1"/>
</dbReference>
<evidence type="ECO:0000313" key="1">
    <source>
        <dbReference type="EMBL" id="PYC47399.1"/>
    </source>
</evidence>
<dbReference type="InterPro" id="IPR029069">
    <property type="entry name" value="HotDog_dom_sf"/>
</dbReference>
<dbReference type="OrthoDB" id="3727779at2"/>
<dbReference type="Proteomes" id="UP000248012">
    <property type="component" value="Unassembled WGS sequence"/>
</dbReference>
<dbReference type="InterPro" id="IPR051490">
    <property type="entry name" value="THEM6_lcsJ_thioesterase"/>
</dbReference>
<dbReference type="PANTHER" id="PTHR12475:SF4">
    <property type="entry name" value="PROTEIN THEM6"/>
    <property type="match status" value="1"/>
</dbReference>
<keyword evidence="2" id="KW-1185">Reference proteome</keyword>
<dbReference type="PANTHER" id="PTHR12475">
    <property type="match status" value="1"/>
</dbReference>
<dbReference type="AlphaFoldDB" id="A0A2V4MPC5"/>
<dbReference type="RefSeq" id="WP_110796183.1">
    <property type="nucleotide sequence ID" value="NZ_KZ826485.1"/>
</dbReference>
<dbReference type="SUPFAM" id="SSF54637">
    <property type="entry name" value="Thioesterase/thiol ester dehydrase-isomerase"/>
    <property type="match status" value="1"/>
</dbReference>
<name>A0A2V4MPC5_9RHOB</name>
<protein>
    <submittedName>
        <fullName evidence="1">Thioeseterase</fullName>
    </submittedName>
</protein>
<proteinExistence type="predicted"/>
<accession>A0A2V4MPC5</accession>
<sequence>MYPFFRMIKELVKYRKAAPLALDGVHVSHHRCMPWDIDMFLELNNGRTLTLYDLGRLPFAQRAGLFAALKSEKWGMTMAGATVRYRRRIRTFERFEMRSHMVCWDDRFIYIEQSMWLENGECANHIVYRAALTDRNGIVSPSRVAKVLGVDDTSPPIPAYIAKWIEAEDARPWPPMQDLTT</sequence>
<organism evidence="1 2">
    <name type="scientific">Litorivita pollutaquae</name>
    <dbReference type="NCBI Taxonomy" id="2200892"/>
    <lineage>
        <taxon>Bacteria</taxon>
        <taxon>Pseudomonadati</taxon>
        <taxon>Pseudomonadota</taxon>
        <taxon>Alphaproteobacteria</taxon>
        <taxon>Rhodobacterales</taxon>
        <taxon>Paracoccaceae</taxon>
        <taxon>Litorivita</taxon>
    </lineage>
</organism>